<accession>A0A2N0NHI2</accession>
<dbReference type="AlphaFoldDB" id="A0A2N0NHI2"/>
<protein>
    <submittedName>
        <fullName evidence="1">Uncharacterized protein</fullName>
    </submittedName>
</protein>
<evidence type="ECO:0000313" key="1">
    <source>
        <dbReference type="EMBL" id="PKB94043.1"/>
    </source>
</evidence>
<reference evidence="1 2" key="2">
    <citation type="submission" date="2017-09" db="EMBL/GenBank/DDBJ databases">
        <title>Extensive intraspecific genome diversity in a model arbuscular mycorrhizal fungus.</title>
        <authorList>
            <person name="Chen E.C."/>
            <person name="Morin E."/>
            <person name="Beaudet D."/>
            <person name="Noel J."/>
            <person name="Ndikumana S."/>
            <person name="Charron P."/>
            <person name="St-Onge C."/>
            <person name="Giorgi J."/>
            <person name="Grigoriev I.V."/>
            <person name="Roux C."/>
            <person name="Martin F.M."/>
            <person name="Corradi N."/>
        </authorList>
    </citation>
    <scope>NUCLEOTIDE SEQUENCE [LARGE SCALE GENOMIC DNA]</scope>
    <source>
        <strain evidence="1 2">A5</strain>
    </source>
</reference>
<comment type="caution">
    <text evidence="1">The sequence shown here is derived from an EMBL/GenBank/DDBJ whole genome shotgun (WGS) entry which is preliminary data.</text>
</comment>
<dbReference type="VEuPathDB" id="FungiDB:FUN_007693"/>
<name>A0A2N0NHI2_9GLOM</name>
<proteinExistence type="predicted"/>
<gene>
    <name evidence="1" type="ORF">RhiirA5_439695</name>
</gene>
<dbReference type="EMBL" id="LLXJ01006752">
    <property type="protein sequence ID" value="PKB94043.1"/>
    <property type="molecule type" value="Genomic_DNA"/>
</dbReference>
<reference evidence="1 2" key="1">
    <citation type="submission" date="2016-04" db="EMBL/GenBank/DDBJ databases">
        <title>Genome analyses suggest a sexual origin of heterokaryosis in a supposedly ancient asexual fungus.</title>
        <authorList>
            <person name="Ropars J."/>
            <person name="Sedzielewska K."/>
            <person name="Noel J."/>
            <person name="Charron P."/>
            <person name="Farinelli L."/>
            <person name="Marton T."/>
            <person name="Kruger M."/>
            <person name="Pelin A."/>
            <person name="Brachmann A."/>
            <person name="Corradi N."/>
        </authorList>
    </citation>
    <scope>NUCLEOTIDE SEQUENCE [LARGE SCALE GENOMIC DNA]</scope>
    <source>
        <strain evidence="1 2">A5</strain>
    </source>
</reference>
<dbReference type="Proteomes" id="UP000232722">
    <property type="component" value="Unassembled WGS sequence"/>
</dbReference>
<sequence length="171" mass="19725">MFSTLVLDRDELSTWIQTNKMIHMNEFFDHFCEIYDKAILPAAKCKNIGEYTQLEEKLLGLEGFSDISESGTIPVHLNKLEMTVLGPLSYVLIFLTKWAGCYVRDLIERLLTNKKEAEMKYEPMKMKNAEILENFENLMKKVADSDLTNGLLIADLENRIRNLEADVIAKE</sequence>
<organism evidence="1 2">
    <name type="scientific">Rhizophagus irregularis</name>
    <dbReference type="NCBI Taxonomy" id="588596"/>
    <lineage>
        <taxon>Eukaryota</taxon>
        <taxon>Fungi</taxon>
        <taxon>Fungi incertae sedis</taxon>
        <taxon>Mucoromycota</taxon>
        <taxon>Glomeromycotina</taxon>
        <taxon>Glomeromycetes</taxon>
        <taxon>Glomerales</taxon>
        <taxon>Glomeraceae</taxon>
        <taxon>Rhizophagus</taxon>
    </lineage>
</organism>
<evidence type="ECO:0000313" key="2">
    <source>
        <dbReference type="Proteomes" id="UP000232722"/>
    </source>
</evidence>